<accession>A0AB73SY82</accession>
<dbReference type="AlphaFoldDB" id="A0AB73SY82"/>
<gene>
    <name evidence="2" type="ORF">C7383_11916</name>
</gene>
<evidence type="ECO:0000313" key="3">
    <source>
        <dbReference type="Proteomes" id="UP000245412"/>
    </source>
</evidence>
<dbReference type="Proteomes" id="UP000245412">
    <property type="component" value="Unassembled WGS sequence"/>
</dbReference>
<keyword evidence="1" id="KW-0472">Membrane</keyword>
<feature type="transmembrane region" description="Helical" evidence="1">
    <location>
        <begin position="340"/>
        <end position="358"/>
    </location>
</feature>
<dbReference type="RefSeq" id="WP_109748511.1">
    <property type="nucleotide sequence ID" value="NZ_JANKBI010000020.1"/>
</dbReference>
<dbReference type="InterPro" id="IPR010540">
    <property type="entry name" value="CmpB_TMEM229"/>
</dbReference>
<evidence type="ECO:0000256" key="1">
    <source>
        <dbReference type="SAM" id="Phobius"/>
    </source>
</evidence>
<proteinExistence type="predicted"/>
<feature type="transmembrane region" description="Helical" evidence="1">
    <location>
        <begin position="300"/>
        <end position="320"/>
    </location>
</feature>
<evidence type="ECO:0000313" key="2">
    <source>
        <dbReference type="EMBL" id="PWJ72312.1"/>
    </source>
</evidence>
<name>A0AB73SY82_9FIRM</name>
<organism evidence="2 3">
    <name type="scientific">Murimonas intestini</name>
    <dbReference type="NCBI Taxonomy" id="1337051"/>
    <lineage>
        <taxon>Bacteria</taxon>
        <taxon>Bacillati</taxon>
        <taxon>Bacillota</taxon>
        <taxon>Clostridia</taxon>
        <taxon>Lachnospirales</taxon>
        <taxon>Lachnospiraceae</taxon>
        <taxon>Murimonas</taxon>
    </lineage>
</organism>
<feature type="transmembrane region" description="Helical" evidence="1">
    <location>
        <begin position="12"/>
        <end position="29"/>
    </location>
</feature>
<feature type="transmembrane region" description="Helical" evidence="1">
    <location>
        <begin position="271"/>
        <end position="293"/>
    </location>
</feature>
<keyword evidence="1" id="KW-1133">Transmembrane helix</keyword>
<protein>
    <submittedName>
        <fullName evidence="2">Membrane protein</fullName>
    </submittedName>
</protein>
<comment type="caution">
    <text evidence="2">The sequence shown here is derived from an EMBL/GenBank/DDBJ whole genome shotgun (WGS) entry which is preliminary data.</text>
</comment>
<feature type="transmembrane region" description="Helical" evidence="1">
    <location>
        <begin position="66"/>
        <end position="88"/>
    </location>
</feature>
<dbReference type="Pfam" id="PF06541">
    <property type="entry name" value="ABC_trans_CmpB"/>
    <property type="match status" value="2"/>
</dbReference>
<feature type="transmembrane region" description="Helical" evidence="1">
    <location>
        <begin position="379"/>
        <end position="400"/>
    </location>
</feature>
<feature type="transmembrane region" description="Helical" evidence="1">
    <location>
        <begin position="145"/>
        <end position="168"/>
    </location>
</feature>
<dbReference type="EMBL" id="QGGY01000019">
    <property type="protein sequence ID" value="PWJ72312.1"/>
    <property type="molecule type" value="Genomic_DNA"/>
</dbReference>
<keyword evidence="1" id="KW-0812">Transmembrane</keyword>
<reference evidence="2 3" key="1">
    <citation type="submission" date="2018-05" db="EMBL/GenBank/DDBJ databases">
        <authorList>
            <person name="Goeker M."/>
            <person name="Huntemann M."/>
            <person name="Clum A."/>
            <person name="Pillay M."/>
            <person name="Palaniappan K."/>
            <person name="Varghese N."/>
            <person name="Mikhailova N."/>
            <person name="Stamatis D."/>
            <person name="Reddy T."/>
            <person name="Daum C."/>
            <person name="Shapiro N."/>
            <person name="Ivanova N."/>
            <person name="Kyrpides N."/>
            <person name="Woyke T."/>
        </authorList>
    </citation>
    <scope>NUCLEOTIDE SEQUENCE [LARGE SCALE GENOMIC DNA]</scope>
    <source>
        <strain evidence="2 3">DSM 26524</strain>
    </source>
</reference>
<feature type="transmembrane region" description="Helical" evidence="1">
    <location>
        <begin position="109"/>
        <end position="133"/>
    </location>
</feature>
<keyword evidence="3" id="KW-1185">Reference proteome</keyword>
<feature type="transmembrane region" description="Helical" evidence="1">
    <location>
        <begin position="235"/>
        <end position="259"/>
    </location>
</feature>
<feature type="transmembrane region" description="Helical" evidence="1">
    <location>
        <begin position="41"/>
        <end position="60"/>
    </location>
</feature>
<sequence>MVYSLYELVWFYLIYSFVGWCLEVCSAAAKRKKFVNRGFVTAPLCPIYGTGAVAFAIFLPELKDSLFFLFLGGAILASLVEFFTGVLLEKIFGRKWWDYSGQKFNFDGYICLRYSVIWGISAVLLVCFVNPFLQGIIRIIPHLPGVILVSVLIGLLALDAVGSSLAIWGLQKKLQRVSDITENLKSISGILENSITRYIQRRMEDSFPNLDEEELAKEKALKEEKQKVFAEGCGYYKLICLFFIGAFLGDIIETIFCLLTSGKLMSRSSVVYGPFSIVWGIGCMLLTAVLYRYKDKSDGYIFTAGTILGGAYEYICSVFTELVFGTVFWDYSDFMFNLGGRINLLYCFFWGIASVIWIKKVYPHLSGLIERLPVRFGKIMCNLLAVFMIFNMSVSSLALARYNVRNTQPSDIVQEGQQNRNNSGLSGLDDFLDRHFPDERMERIYPNAKIVQE</sequence>